<evidence type="ECO:0000256" key="2">
    <source>
        <dbReference type="ARBA" id="ARBA00023125"/>
    </source>
</evidence>
<dbReference type="EMBL" id="QURB01000009">
    <property type="protein sequence ID" value="RFC53316.1"/>
    <property type="molecule type" value="Genomic_DNA"/>
</dbReference>
<keyword evidence="1" id="KW-0805">Transcription regulation</keyword>
<name>A0A3E1EUR6_9FLAO</name>
<comment type="caution">
    <text evidence="5">The sequence shown here is derived from an EMBL/GenBank/DDBJ whole genome shotgun (WGS) entry which is preliminary data.</text>
</comment>
<gene>
    <name evidence="5" type="ORF">DXU93_12850</name>
</gene>
<dbReference type="GO" id="GO:0003677">
    <property type="term" value="F:DNA binding"/>
    <property type="evidence" value="ECO:0007669"/>
    <property type="project" value="UniProtKB-KW"/>
</dbReference>
<keyword evidence="6" id="KW-1185">Reference proteome</keyword>
<dbReference type="CDD" id="cd06170">
    <property type="entry name" value="LuxR_C_like"/>
    <property type="match status" value="1"/>
</dbReference>
<dbReference type="RefSeq" id="WP_116881708.1">
    <property type="nucleotide sequence ID" value="NZ_QURB01000009.1"/>
</dbReference>
<dbReference type="Proteomes" id="UP000257127">
    <property type="component" value="Unassembled WGS sequence"/>
</dbReference>
<dbReference type="AlphaFoldDB" id="A0A3E1EUR6"/>
<proteinExistence type="predicted"/>
<protein>
    <submittedName>
        <fullName evidence="5">LuxR family transcriptional regulator</fullName>
    </submittedName>
</protein>
<organism evidence="5 6">
    <name type="scientific">Brumimicrobium aurantiacum</name>
    <dbReference type="NCBI Taxonomy" id="1737063"/>
    <lineage>
        <taxon>Bacteria</taxon>
        <taxon>Pseudomonadati</taxon>
        <taxon>Bacteroidota</taxon>
        <taxon>Flavobacteriia</taxon>
        <taxon>Flavobacteriales</taxon>
        <taxon>Crocinitomicaceae</taxon>
        <taxon>Brumimicrobium</taxon>
    </lineage>
</organism>
<dbReference type="GO" id="GO:0006355">
    <property type="term" value="P:regulation of DNA-templated transcription"/>
    <property type="evidence" value="ECO:0007669"/>
    <property type="project" value="InterPro"/>
</dbReference>
<evidence type="ECO:0000259" key="4">
    <source>
        <dbReference type="PROSITE" id="PS50043"/>
    </source>
</evidence>
<dbReference type="InterPro" id="IPR000792">
    <property type="entry name" value="Tscrpt_reg_LuxR_C"/>
</dbReference>
<dbReference type="SUPFAM" id="SSF46894">
    <property type="entry name" value="C-terminal effector domain of the bipartite response regulators"/>
    <property type="match status" value="1"/>
</dbReference>
<dbReference type="PRINTS" id="PR00038">
    <property type="entry name" value="HTHLUXR"/>
</dbReference>
<keyword evidence="2" id="KW-0238">DNA-binding</keyword>
<evidence type="ECO:0000256" key="3">
    <source>
        <dbReference type="ARBA" id="ARBA00023163"/>
    </source>
</evidence>
<evidence type="ECO:0000313" key="6">
    <source>
        <dbReference type="Proteomes" id="UP000257127"/>
    </source>
</evidence>
<reference evidence="5 6" key="1">
    <citation type="submission" date="2018-08" db="EMBL/GenBank/DDBJ databases">
        <title>The draft genome squence of Brumimicrobium sp. N62.</title>
        <authorList>
            <person name="Du Z.-J."/>
            <person name="Luo H.-R."/>
        </authorList>
    </citation>
    <scope>NUCLEOTIDE SEQUENCE [LARGE SCALE GENOMIC DNA]</scope>
    <source>
        <strain evidence="5 6">N62</strain>
    </source>
</reference>
<dbReference type="OrthoDB" id="9795108at2"/>
<accession>A0A3E1EUR6</accession>
<sequence>MIFLELQKEIERIISDLDQKGILNIDNINTENFFDCLNSSKYYITIHDVQLYRPIYINNLMKEFYGFKNNKLSSLDHIYYLKTMHTSTYATLLESVSFFKNQKEKYLNLTYKLSFQNKEWRIVNGSTRTLFKNKKGKDKYAITVAKDSLENQIYKTDTKSYKHLTKQEKKIAKLLSDGLSRKEISAEIFISQHTVNSHIKNIYKKLEINKVSELIEIVKRYSV</sequence>
<evidence type="ECO:0000256" key="1">
    <source>
        <dbReference type="ARBA" id="ARBA00023015"/>
    </source>
</evidence>
<dbReference type="InterPro" id="IPR036388">
    <property type="entry name" value="WH-like_DNA-bd_sf"/>
</dbReference>
<dbReference type="InterPro" id="IPR016032">
    <property type="entry name" value="Sig_transdc_resp-reg_C-effctor"/>
</dbReference>
<dbReference type="PANTHER" id="PTHR44688:SF16">
    <property type="entry name" value="DNA-BINDING TRANSCRIPTIONAL ACTIVATOR DEVR_DOSR"/>
    <property type="match status" value="1"/>
</dbReference>
<evidence type="ECO:0000313" key="5">
    <source>
        <dbReference type="EMBL" id="RFC53316.1"/>
    </source>
</evidence>
<dbReference type="PROSITE" id="PS50043">
    <property type="entry name" value="HTH_LUXR_2"/>
    <property type="match status" value="1"/>
</dbReference>
<dbReference type="Gene3D" id="1.10.10.10">
    <property type="entry name" value="Winged helix-like DNA-binding domain superfamily/Winged helix DNA-binding domain"/>
    <property type="match status" value="1"/>
</dbReference>
<feature type="domain" description="HTH luxR-type" evidence="4">
    <location>
        <begin position="157"/>
        <end position="222"/>
    </location>
</feature>
<dbReference type="SMART" id="SM00421">
    <property type="entry name" value="HTH_LUXR"/>
    <property type="match status" value="1"/>
</dbReference>
<dbReference type="PANTHER" id="PTHR44688">
    <property type="entry name" value="DNA-BINDING TRANSCRIPTIONAL ACTIVATOR DEVR_DOSR"/>
    <property type="match status" value="1"/>
</dbReference>
<dbReference type="Pfam" id="PF00196">
    <property type="entry name" value="GerE"/>
    <property type="match status" value="1"/>
</dbReference>
<keyword evidence="3" id="KW-0804">Transcription</keyword>